<dbReference type="GO" id="GO:0016567">
    <property type="term" value="P:protein ubiquitination"/>
    <property type="evidence" value="ECO:0007669"/>
    <property type="project" value="InterPro"/>
</dbReference>
<dbReference type="AlphaFoldDB" id="A0A673CDH1"/>
<dbReference type="InterPro" id="IPR040383">
    <property type="entry name" value="HAKAI/CBLL2"/>
</dbReference>
<dbReference type="Ensembl" id="ENSSORT00005054887.1">
    <property type="protein sequence ID" value="ENSSORP00005053631.1"/>
    <property type="gene ID" value="ENSSORG00005024102.1"/>
</dbReference>
<accession>A0A673CDH1</accession>
<evidence type="ECO:0000313" key="2">
    <source>
        <dbReference type="Ensembl" id="ENSSORP00005053631.1"/>
    </source>
</evidence>
<dbReference type="Proteomes" id="UP000472271">
    <property type="component" value="Chromosome 12"/>
</dbReference>
<dbReference type="GO" id="GO:0061630">
    <property type="term" value="F:ubiquitin protein ligase activity"/>
    <property type="evidence" value="ECO:0007669"/>
    <property type="project" value="InterPro"/>
</dbReference>
<sequence>MDQSDNDLQGSDGSGSLGGPDVRRRIPIKLISKQPLRSKPQPRIQRPSGRPCKSESGEDEERFDCGAKAGDVFANQRRYPQPLFWDYKLNLIGERDEVPIHFCDKCGLPIQLYGRMVCTYFNETISPCSSSVRLISNLYPLIP</sequence>
<evidence type="ECO:0000256" key="1">
    <source>
        <dbReference type="SAM" id="MobiDB-lite"/>
    </source>
</evidence>
<dbReference type="Gene3D" id="3.30.40.10">
    <property type="entry name" value="Zinc/RING finger domain, C3HC4 (zinc finger)"/>
    <property type="match status" value="1"/>
</dbReference>
<keyword evidence="3" id="KW-1185">Reference proteome</keyword>
<dbReference type="GO" id="GO:0030155">
    <property type="term" value="P:regulation of cell adhesion"/>
    <property type="evidence" value="ECO:0007669"/>
    <property type="project" value="TreeGrafter"/>
</dbReference>
<reference evidence="2" key="2">
    <citation type="submission" date="2025-08" db="UniProtKB">
        <authorList>
            <consortium name="Ensembl"/>
        </authorList>
    </citation>
    <scope>IDENTIFICATION</scope>
</reference>
<dbReference type="PANTHER" id="PTHR13480:SF0">
    <property type="entry name" value="E3 UBIQUITIN-PROTEIN LIGASE HAKAI"/>
    <property type="match status" value="1"/>
</dbReference>
<protein>
    <submittedName>
        <fullName evidence="2">Uncharacterized protein</fullName>
    </submittedName>
</protein>
<feature type="region of interest" description="Disordered" evidence="1">
    <location>
        <begin position="1"/>
        <end position="61"/>
    </location>
</feature>
<dbReference type="PANTHER" id="PTHR13480">
    <property type="entry name" value="E3 UBIQUITIN-PROTEIN LIGASE HAKAI-RELATED"/>
    <property type="match status" value="1"/>
</dbReference>
<feature type="compositionally biased region" description="Low complexity" evidence="1">
    <location>
        <begin position="1"/>
        <end position="11"/>
    </location>
</feature>
<evidence type="ECO:0000313" key="3">
    <source>
        <dbReference type="Proteomes" id="UP000472271"/>
    </source>
</evidence>
<proteinExistence type="predicted"/>
<dbReference type="InterPro" id="IPR013083">
    <property type="entry name" value="Znf_RING/FYVE/PHD"/>
</dbReference>
<reference evidence="2" key="1">
    <citation type="submission" date="2019-06" db="EMBL/GenBank/DDBJ databases">
        <authorList>
            <consortium name="Wellcome Sanger Institute Data Sharing"/>
        </authorList>
    </citation>
    <scope>NUCLEOTIDE SEQUENCE [LARGE SCALE GENOMIC DNA]</scope>
</reference>
<reference evidence="2" key="3">
    <citation type="submission" date="2025-09" db="UniProtKB">
        <authorList>
            <consortium name="Ensembl"/>
        </authorList>
    </citation>
    <scope>IDENTIFICATION</scope>
</reference>
<name>A0A673CDH1_9TELE</name>
<organism evidence="2 3">
    <name type="scientific">Sphaeramia orbicularis</name>
    <name type="common">orbiculate cardinalfish</name>
    <dbReference type="NCBI Taxonomy" id="375764"/>
    <lineage>
        <taxon>Eukaryota</taxon>
        <taxon>Metazoa</taxon>
        <taxon>Chordata</taxon>
        <taxon>Craniata</taxon>
        <taxon>Vertebrata</taxon>
        <taxon>Euteleostomi</taxon>
        <taxon>Actinopterygii</taxon>
        <taxon>Neopterygii</taxon>
        <taxon>Teleostei</taxon>
        <taxon>Neoteleostei</taxon>
        <taxon>Acanthomorphata</taxon>
        <taxon>Gobiaria</taxon>
        <taxon>Kurtiformes</taxon>
        <taxon>Apogonoidei</taxon>
        <taxon>Apogonidae</taxon>
        <taxon>Apogoninae</taxon>
        <taxon>Sphaeramia</taxon>
    </lineage>
</organism>
<gene>
    <name evidence="2" type="primary">cbll1</name>
</gene>